<feature type="compositionally biased region" description="Acidic residues" evidence="1">
    <location>
        <begin position="166"/>
        <end position="181"/>
    </location>
</feature>
<feature type="transmembrane region" description="Helical" evidence="2">
    <location>
        <begin position="322"/>
        <end position="344"/>
    </location>
</feature>
<feature type="transmembrane region" description="Helical" evidence="2">
    <location>
        <begin position="1444"/>
        <end position="1467"/>
    </location>
</feature>
<feature type="transmembrane region" description="Helical" evidence="2">
    <location>
        <begin position="1349"/>
        <end position="1365"/>
    </location>
</feature>
<feature type="transmembrane region" description="Helical" evidence="2">
    <location>
        <begin position="668"/>
        <end position="687"/>
    </location>
</feature>
<feature type="transmembrane region" description="Helical" evidence="2">
    <location>
        <begin position="1500"/>
        <end position="1520"/>
    </location>
</feature>
<feature type="transmembrane region" description="Helical" evidence="2">
    <location>
        <begin position="765"/>
        <end position="783"/>
    </location>
</feature>
<feature type="region of interest" description="Disordered" evidence="1">
    <location>
        <begin position="118"/>
        <end position="185"/>
    </location>
</feature>
<feature type="transmembrane region" description="Helical" evidence="2">
    <location>
        <begin position="985"/>
        <end position="1002"/>
    </location>
</feature>
<evidence type="ECO:0000256" key="1">
    <source>
        <dbReference type="SAM" id="MobiDB-lite"/>
    </source>
</evidence>
<feature type="transmembrane region" description="Helical" evidence="2">
    <location>
        <begin position="1141"/>
        <end position="1162"/>
    </location>
</feature>
<feature type="compositionally biased region" description="Basic and acidic residues" evidence="1">
    <location>
        <begin position="138"/>
        <end position="150"/>
    </location>
</feature>
<reference evidence="3 5" key="1">
    <citation type="submission" date="2015-05" db="EMBL/GenBank/DDBJ databases">
        <title>Genome assembly of Archangium gephyra DSM 2261.</title>
        <authorList>
            <person name="Sharma G."/>
            <person name="Subramanian S."/>
        </authorList>
    </citation>
    <scope>NUCLEOTIDE SEQUENCE [LARGE SCALE GENOMIC DNA]</scope>
    <source>
        <strain evidence="3 5">DSM 2261</strain>
    </source>
</reference>
<dbReference type="Proteomes" id="UP000035579">
    <property type="component" value="Chromosome"/>
</dbReference>
<keyword evidence="2" id="KW-0812">Transmembrane</keyword>
<proteinExistence type="predicted"/>
<feature type="transmembrane region" description="Helical" evidence="2">
    <location>
        <begin position="1791"/>
        <end position="1811"/>
    </location>
</feature>
<keyword evidence="6" id="KW-1185">Reference proteome</keyword>
<feature type="transmembrane region" description="Helical" evidence="2">
    <location>
        <begin position="694"/>
        <end position="712"/>
    </location>
</feature>
<evidence type="ECO:0000313" key="4">
    <source>
        <dbReference type="EMBL" id="REG26797.1"/>
    </source>
</evidence>
<feature type="transmembrane region" description="Helical" evidence="2">
    <location>
        <begin position="1740"/>
        <end position="1759"/>
    </location>
</feature>
<feature type="transmembrane region" description="Helical" evidence="2">
    <location>
        <begin position="1473"/>
        <end position="1493"/>
    </location>
</feature>
<feature type="transmembrane region" description="Helical" evidence="2">
    <location>
        <begin position="1557"/>
        <end position="1577"/>
    </location>
</feature>
<reference evidence="4 6" key="2">
    <citation type="submission" date="2018-08" db="EMBL/GenBank/DDBJ databases">
        <title>Genomic Encyclopedia of Archaeal and Bacterial Type Strains, Phase II (KMG-II): from individual species to whole genera.</title>
        <authorList>
            <person name="Goeker M."/>
        </authorList>
    </citation>
    <scope>NUCLEOTIDE SEQUENCE [LARGE SCALE GENOMIC DNA]</scope>
    <source>
        <strain evidence="4 6">DSM 2261</strain>
    </source>
</reference>
<feature type="transmembrane region" description="Helical" evidence="2">
    <location>
        <begin position="1662"/>
        <end position="1681"/>
    </location>
</feature>
<feature type="transmembrane region" description="Helical" evidence="2">
    <location>
        <begin position="1526"/>
        <end position="1545"/>
    </location>
</feature>
<feature type="transmembrane region" description="Helical" evidence="2">
    <location>
        <begin position="356"/>
        <end position="373"/>
    </location>
</feature>
<feature type="transmembrane region" description="Helical" evidence="2">
    <location>
        <begin position="1583"/>
        <end position="1603"/>
    </location>
</feature>
<feature type="transmembrane region" description="Helical" evidence="2">
    <location>
        <begin position="623"/>
        <end position="640"/>
    </location>
</feature>
<feature type="transmembrane region" description="Helical" evidence="2">
    <location>
        <begin position="1615"/>
        <end position="1631"/>
    </location>
</feature>
<keyword evidence="2" id="KW-1133">Transmembrane helix</keyword>
<keyword evidence="2" id="KW-0472">Membrane</keyword>
<evidence type="ECO:0000313" key="5">
    <source>
        <dbReference type="Proteomes" id="UP000035579"/>
    </source>
</evidence>
<dbReference type="EMBL" id="QUMU01000011">
    <property type="protein sequence ID" value="REG26797.1"/>
    <property type="molecule type" value="Genomic_DNA"/>
</dbReference>
<feature type="transmembrane region" description="Helical" evidence="2">
    <location>
        <begin position="515"/>
        <end position="538"/>
    </location>
</feature>
<accession>A0AAC8QH49</accession>
<feature type="transmembrane region" description="Helical" evidence="2">
    <location>
        <begin position="1419"/>
        <end position="1437"/>
    </location>
</feature>
<evidence type="ECO:0000313" key="3">
    <source>
        <dbReference type="EMBL" id="AKJ07399.1"/>
    </source>
</evidence>
<dbReference type="EMBL" id="CP011509">
    <property type="protein sequence ID" value="AKJ07399.1"/>
    <property type="molecule type" value="Genomic_DNA"/>
</dbReference>
<feature type="transmembrane region" description="Helical" evidence="2">
    <location>
        <begin position="742"/>
        <end position="759"/>
    </location>
</feature>
<feature type="transmembrane region" description="Helical" evidence="2">
    <location>
        <begin position="1182"/>
        <end position="1200"/>
    </location>
</feature>
<sequence>MYCSSCRQERLGGLRCAACGNSMSPRPRQALEQELAHVQFLLGELQLWDATYVPKGARSYLTQRYERQVRILLSVLADAPAASRTEAAPAQPVGERVGAPEVAAAPEVVLASPVTEPVLASVDPHPDPLPEGEGVDADSTREARHPHPDPLPEGEGEEGRGGKEGDEGDEDEDEGDEDEGAEEAREEVLARLPPVVTEPLFDPPPVRTVTARIVEEASTWDTVWRPFLYESIGWFIGAFLIVAGSLYLAFDSWAGLTSFTRSLVVFGMTAGYSAAFSICGSLLARREALSGAGRILGLIGAAVAPLAGIALGPLGGLHLDGVPLALLLPLLLGWSVGAAALVRKPAESFDAPSRPLIQRALLCTTLMMGLAPLFARSALAFWLDVLPCAFFFVLSRRPVPEPRGNKALAFVLAAPFYLLLLYAIRLHLALAAADVAPSFGSYAPLLAFLFATCLGFRRLPPEEAADSLSVGIASLQVGCLALAATGAPPSFFLSAAVFTWTVFGLSRGELPRVRWVYLAYAGAYFSYASAGQLIPGAVKALIDSLKASLGYPVAGKLPFHYGALTAVPFVLAGAVLAGWLRSRAERTSSARDAECSEVLLRATAVASPLFVLLGHMGSDLRPAFWTTLGLICVCVATGLLLERLYLSIVGAALTFFLPLSAYSLFGAVGASLVCGTVALAFAALSLVCTRRTCLAFSTAVAWLSALGFVFSLGADARVSALTGMVLCGAAALLVAWNLANPALLAVAAFGAAAVVPKLASLAGPSWVPLALAVSALGLAALGGLGGRARLLGWPGVAYALLAFLWGLSLQVPWFGVTVLLAAAAVAVASRTLPEVRPLAVILAGFALLPQVGACSVWPWMTPALSVALFVPWSLGASVATARWGRSASTVTAGLVALLYPVVVVAAARGEQPYPLSLGAALVALLTARALHPSVSVVTTSLWAAVFVFLSTQAWHSLVLATLLSLLALLESHRTAFRFLAGERRFSLAATLCALGFLLLACVDARRGMSQAVLAGTVLLPLVWTRANRQPFFAGLAPLLSLFLVLETHLSLPWAAALPLFALAVVRAAEHLPAARLLLLGMSEEKPVRELSLWMQGALTLVGVVLVPQTHAEPWVLAPLAASLVLLPGPRPSVRVGLGVGLLLFCFPLHLGVIVLLLVLGFLTHHTPGALWAFFRAPPDTSLRTVTVVGALALCGWRLLLNAATPGAIALLAGVLLVGAFLLSRRWMLTASVLVLAGASLGRTAEHAFLEWRPEAALAFAAVALGAAVLSALCQVGGIQRAVTRLAARLSPGLPDTWSEPLWTAGALTTAVPVVVHLLDLGPGALPLPVALLAGLASLVLMVSREREMANVAAALLAGVLVAAVPPLWAPAVVSVTGLLLCMAGTWLDERDVAVGAALHHAGWVLALLSVLGLRDLKHPGTAVCLLSGITTAWAVVYRRPERAVVGWVASLVGLHALLAHVGALFSTGRGAEFILPFFGAISALLATTALFLASDRIRRGVGHSFAVVALVEVLGGLVLVPGAAGVVVAALVDCACLAVLFFALVRRAVREEDETSAFLAVWTVVLGYLSVRLHALASGLGTADSLVALVGGALFSGLYVFAMREGSGLPAFRRPALWAAYLFPMVGLLTAPWGQPLYVAALLVGYAAHFAALAAHPSQRGMSSLVSVGAFNAALFVVWMGTGAGEPQYYVIPAGLSLLVLLRVFHEALEPDMRAKLRALAITLVYVAGAWKPLMFQDGGSMLLCVLLCLVGVAAGMALRIRSYVYLGSAFLVTCVLANLARFGIRDHRMGAAFLSLLGVGVVGFMVLFTAKRAELLERYERVRAMMDTWEG</sequence>
<feature type="transmembrane region" description="Helical" evidence="2">
    <location>
        <begin position="295"/>
        <end position="316"/>
    </location>
</feature>
<dbReference type="RefSeq" id="WP_047860433.1">
    <property type="nucleotide sequence ID" value="NZ_CP011509.1"/>
</dbReference>
<feature type="transmembrane region" description="Helical" evidence="2">
    <location>
        <begin position="1255"/>
        <end position="1278"/>
    </location>
</feature>
<feature type="transmembrane region" description="Helical" evidence="2">
    <location>
        <begin position="813"/>
        <end position="832"/>
    </location>
</feature>
<dbReference type="KEGG" id="age:AA314_09025"/>
<evidence type="ECO:0000256" key="2">
    <source>
        <dbReference type="SAM" id="Phobius"/>
    </source>
</evidence>
<dbReference type="Proteomes" id="UP000256345">
    <property type="component" value="Unassembled WGS sequence"/>
</dbReference>
<feature type="transmembrane region" description="Helical" evidence="2">
    <location>
        <begin position="890"/>
        <end position="907"/>
    </location>
</feature>
<feature type="transmembrane region" description="Helical" evidence="2">
    <location>
        <begin position="379"/>
        <end position="395"/>
    </location>
</feature>
<feature type="transmembrane region" description="Helical" evidence="2">
    <location>
        <begin position="942"/>
        <end position="965"/>
    </location>
</feature>
<feature type="transmembrane region" description="Helical" evidence="2">
    <location>
        <begin position="407"/>
        <end position="433"/>
    </location>
</feature>
<feature type="transmembrane region" description="Helical" evidence="2">
    <location>
        <begin position="1637"/>
        <end position="1655"/>
    </location>
</feature>
<name>A0AAC8QH49_9BACT</name>
<protein>
    <submittedName>
        <fullName evidence="3">Uncharacterized protein</fullName>
    </submittedName>
</protein>
<feature type="transmembrane region" description="Helical" evidence="2">
    <location>
        <begin position="262"/>
        <end position="283"/>
    </location>
</feature>
<feature type="transmembrane region" description="Helical" evidence="2">
    <location>
        <begin position="1207"/>
        <end position="1227"/>
    </location>
</feature>
<feature type="transmembrane region" description="Helical" evidence="2">
    <location>
        <begin position="1764"/>
        <end position="1785"/>
    </location>
</feature>
<feature type="transmembrane region" description="Helical" evidence="2">
    <location>
        <begin position="839"/>
        <end position="860"/>
    </location>
</feature>
<feature type="transmembrane region" description="Helical" evidence="2">
    <location>
        <begin position="491"/>
        <end position="508"/>
    </location>
</feature>
<feature type="transmembrane region" description="Helical" evidence="2">
    <location>
        <begin position="866"/>
        <end position="883"/>
    </location>
</feature>
<gene>
    <name evidence="3" type="ORF">AA314_09025</name>
    <name evidence="4" type="ORF">ATI61_111348</name>
</gene>
<organism evidence="3 5">
    <name type="scientific">Archangium gephyra</name>
    <dbReference type="NCBI Taxonomy" id="48"/>
    <lineage>
        <taxon>Bacteria</taxon>
        <taxon>Pseudomonadati</taxon>
        <taxon>Myxococcota</taxon>
        <taxon>Myxococcia</taxon>
        <taxon>Myxococcales</taxon>
        <taxon>Cystobacterineae</taxon>
        <taxon>Archangiaceae</taxon>
        <taxon>Archangium</taxon>
    </lineage>
</organism>
<feature type="transmembrane region" description="Helical" evidence="2">
    <location>
        <begin position="558"/>
        <end position="577"/>
    </location>
</feature>
<evidence type="ECO:0000313" key="6">
    <source>
        <dbReference type="Proteomes" id="UP000256345"/>
    </source>
</evidence>
<feature type="transmembrane region" description="Helical" evidence="2">
    <location>
        <begin position="232"/>
        <end position="250"/>
    </location>
</feature>